<keyword evidence="5" id="KW-0677">Repeat</keyword>
<dbReference type="GeneID" id="43614876"/>
<keyword evidence="9 10" id="KW-0472">Membrane</keyword>
<dbReference type="InParanoid" id="A0A7J6IT92"/>
<keyword evidence="8" id="KW-0496">Mitochondrion</keyword>
<evidence type="ECO:0000256" key="11">
    <source>
        <dbReference type="RuleBase" id="RU000488"/>
    </source>
</evidence>
<dbReference type="GO" id="GO:0031966">
    <property type="term" value="C:mitochondrial membrane"/>
    <property type="evidence" value="ECO:0007669"/>
    <property type="project" value="UniProtKB-SubCell"/>
</dbReference>
<accession>A0A7J6IT92</accession>
<organism evidence="12 13">
    <name type="scientific">Colletotrichum fructicola (strain Nara gc5)</name>
    <name type="common">Anthracnose fungus</name>
    <name type="synonym">Colletotrichum gloeosporioides (strain Nara gc5)</name>
    <dbReference type="NCBI Taxonomy" id="1213859"/>
    <lineage>
        <taxon>Eukaryota</taxon>
        <taxon>Fungi</taxon>
        <taxon>Dikarya</taxon>
        <taxon>Ascomycota</taxon>
        <taxon>Pezizomycotina</taxon>
        <taxon>Sordariomycetes</taxon>
        <taxon>Hypocreomycetidae</taxon>
        <taxon>Glomerellales</taxon>
        <taxon>Glomerellaceae</taxon>
        <taxon>Colletotrichum</taxon>
        <taxon>Colletotrichum gloeosporioides species complex</taxon>
    </lineage>
</organism>
<proteinExistence type="inferred from homology"/>
<feature type="repeat" description="Solcar" evidence="10">
    <location>
        <begin position="93"/>
        <end position="179"/>
    </location>
</feature>
<dbReference type="Pfam" id="PF00153">
    <property type="entry name" value="Mito_carr"/>
    <property type="match status" value="2"/>
</dbReference>
<evidence type="ECO:0000256" key="2">
    <source>
        <dbReference type="ARBA" id="ARBA00006375"/>
    </source>
</evidence>
<evidence type="ECO:0000256" key="4">
    <source>
        <dbReference type="ARBA" id="ARBA00022692"/>
    </source>
</evidence>
<dbReference type="SUPFAM" id="SSF103506">
    <property type="entry name" value="Mitochondrial carrier"/>
    <property type="match status" value="1"/>
</dbReference>
<keyword evidence="4 10" id="KW-0812">Transmembrane</keyword>
<feature type="repeat" description="Solcar" evidence="10">
    <location>
        <begin position="1"/>
        <end position="83"/>
    </location>
</feature>
<reference evidence="12 13" key="2">
    <citation type="submission" date="2020-04" db="EMBL/GenBank/DDBJ databases">
        <title>Genome sequencing and assembly of multiple isolates from the Colletotrichum gloeosporioides species complex.</title>
        <authorList>
            <person name="Gan P."/>
            <person name="Shirasu K."/>
        </authorList>
    </citation>
    <scope>NUCLEOTIDE SEQUENCE [LARGE SCALE GENOMIC DNA]</scope>
    <source>
        <strain evidence="12 13">Nara gc5</strain>
    </source>
</reference>
<dbReference type="GO" id="GO:0071913">
    <property type="term" value="F:citrate secondary active transmembrane transporter activity"/>
    <property type="evidence" value="ECO:0007669"/>
    <property type="project" value="TreeGrafter"/>
</dbReference>
<comment type="caution">
    <text evidence="12">The sequence shown here is derived from an EMBL/GenBank/DDBJ whole genome shotgun (WGS) entry which is preliminary data.</text>
</comment>
<dbReference type="Proteomes" id="UP000011096">
    <property type="component" value="Unassembled WGS sequence"/>
</dbReference>
<name>A0A7J6IT92_COLFN</name>
<evidence type="ECO:0000313" key="12">
    <source>
        <dbReference type="EMBL" id="KAF4479641.1"/>
    </source>
</evidence>
<evidence type="ECO:0000256" key="6">
    <source>
        <dbReference type="ARBA" id="ARBA00022792"/>
    </source>
</evidence>
<dbReference type="AlphaFoldDB" id="A0A7J6IT92"/>
<keyword evidence="7" id="KW-1133">Transmembrane helix</keyword>
<protein>
    <submittedName>
        <fullName evidence="12">Putative mitochondrial carrier</fullName>
    </submittedName>
</protein>
<dbReference type="RefSeq" id="XP_031889932.1">
    <property type="nucleotide sequence ID" value="XM_032030816.1"/>
</dbReference>
<dbReference type="PROSITE" id="PS50920">
    <property type="entry name" value="SOLCAR"/>
    <property type="match status" value="2"/>
</dbReference>
<evidence type="ECO:0000256" key="8">
    <source>
        <dbReference type="ARBA" id="ARBA00023128"/>
    </source>
</evidence>
<comment type="similarity">
    <text evidence="2 11">Belongs to the mitochondrial carrier (TC 2.A.29) family.</text>
</comment>
<comment type="subcellular location">
    <subcellularLocation>
        <location evidence="1">Mitochondrion membrane</location>
        <topology evidence="1">Multi-pass membrane protein</topology>
    </subcellularLocation>
</comment>
<dbReference type="GO" id="GO:0006843">
    <property type="term" value="P:mitochondrial citrate transmembrane transport"/>
    <property type="evidence" value="ECO:0007669"/>
    <property type="project" value="TreeGrafter"/>
</dbReference>
<evidence type="ECO:0000256" key="9">
    <source>
        <dbReference type="ARBA" id="ARBA00023136"/>
    </source>
</evidence>
<reference evidence="12 13" key="1">
    <citation type="submission" date="2012-08" db="EMBL/GenBank/DDBJ databases">
        <authorList>
            <person name="Gan P.H.P."/>
            <person name="Ikeda K."/>
            <person name="Irieda H."/>
            <person name="Narusaka M."/>
            <person name="O'Connell R.J."/>
            <person name="Narusaka Y."/>
            <person name="Takano Y."/>
            <person name="Kubo Y."/>
            <person name="Shirasu K."/>
        </authorList>
    </citation>
    <scope>NUCLEOTIDE SEQUENCE [LARGE SCALE GENOMIC DNA]</scope>
    <source>
        <strain evidence="12 13">Nara gc5</strain>
    </source>
</reference>
<evidence type="ECO:0000256" key="1">
    <source>
        <dbReference type="ARBA" id="ARBA00004225"/>
    </source>
</evidence>
<gene>
    <name evidence="12" type="ORF">CGGC5_v012014</name>
</gene>
<evidence type="ECO:0000256" key="7">
    <source>
        <dbReference type="ARBA" id="ARBA00022989"/>
    </source>
</evidence>
<dbReference type="Gene3D" id="1.50.40.10">
    <property type="entry name" value="Mitochondrial carrier domain"/>
    <property type="match status" value="1"/>
</dbReference>
<dbReference type="EMBL" id="ANPB02000007">
    <property type="protein sequence ID" value="KAF4479641.1"/>
    <property type="molecule type" value="Genomic_DNA"/>
</dbReference>
<keyword evidence="13" id="KW-1185">Reference proteome</keyword>
<evidence type="ECO:0000313" key="13">
    <source>
        <dbReference type="Proteomes" id="UP000011096"/>
    </source>
</evidence>
<keyword evidence="6" id="KW-0999">Mitochondrion inner membrane</keyword>
<dbReference type="PANTHER" id="PTHR45788">
    <property type="entry name" value="SUCCINATE/FUMARATE MITOCHONDRIAL TRANSPORTER-RELATED"/>
    <property type="match status" value="1"/>
</dbReference>
<dbReference type="InterPro" id="IPR023395">
    <property type="entry name" value="MCP_dom_sf"/>
</dbReference>
<dbReference type="InterPro" id="IPR049563">
    <property type="entry name" value="TXTP-like"/>
</dbReference>
<sequence>MLAGVAAGVAESVTVVTPGENIKTKIVEDRAGARRFKSTSHAIRSIVAMEGLGGLIRGILPVTLKQGSNALVRFTSYNALLDVISPPMELRGKGSLAPVFAGATAGIITVYATMPFDVVKTKMQALEGANVHRGTWQCASAIVQDSGLSGLWKGTTPRLARLSISGALSFTIYENIVSLMQQSSKDEGRRLEAKL</sequence>
<evidence type="ECO:0000256" key="3">
    <source>
        <dbReference type="ARBA" id="ARBA00022448"/>
    </source>
</evidence>
<evidence type="ECO:0000256" key="10">
    <source>
        <dbReference type="PROSITE-ProRule" id="PRU00282"/>
    </source>
</evidence>
<dbReference type="InterPro" id="IPR018108">
    <property type="entry name" value="MCP_transmembrane"/>
</dbReference>
<evidence type="ECO:0000256" key="5">
    <source>
        <dbReference type="ARBA" id="ARBA00022737"/>
    </source>
</evidence>
<keyword evidence="3 11" id="KW-0813">Transport</keyword>
<dbReference type="OrthoDB" id="44467at2759"/>
<dbReference type="PANTHER" id="PTHR45788:SF4">
    <property type="entry name" value="TRICARBOXYLATE TRANSPORT PROTEIN, MITOCHONDRIAL"/>
    <property type="match status" value="1"/>
</dbReference>